<comment type="caution">
    <text evidence="3">The sequence shown here is derived from an EMBL/GenBank/DDBJ whole genome shotgun (WGS) entry which is preliminary data.</text>
</comment>
<keyword evidence="3" id="KW-0808">Transferase</keyword>
<feature type="region of interest" description="Disordered" evidence="1">
    <location>
        <begin position="301"/>
        <end position="347"/>
    </location>
</feature>
<feature type="region of interest" description="Disordered" evidence="1">
    <location>
        <begin position="1"/>
        <end position="31"/>
    </location>
</feature>
<feature type="domain" description="Gcp-like" evidence="2">
    <location>
        <begin position="1170"/>
        <end position="1222"/>
    </location>
</feature>
<dbReference type="InterPro" id="IPR043129">
    <property type="entry name" value="ATPase_NBD"/>
</dbReference>
<dbReference type="GO" id="GO:0016740">
    <property type="term" value="F:transferase activity"/>
    <property type="evidence" value="ECO:0007669"/>
    <property type="project" value="UniProtKB-KW"/>
</dbReference>
<reference evidence="3 4" key="1">
    <citation type="journal article" date="2019" name="Sci. Rep.">
        <title>Colletotrichum shisoi sp. nov., an anthracnose pathogen of Perilla frutescens in Japan: molecular phylogenetic, morphological and genomic evidence.</title>
        <authorList>
            <person name="Gan P."/>
            <person name="Tsushima A."/>
            <person name="Hiroyama R."/>
            <person name="Narusaka M."/>
            <person name="Takano Y."/>
            <person name="Narusaka Y."/>
            <person name="Kawaradani M."/>
            <person name="Damm U."/>
            <person name="Shirasu K."/>
        </authorList>
    </citation>
    <scope>NUCLEOTIDE SEQUENCE [LARGE SCALE GENOMIC DNA]</scope>
    <source>
        <strain evidence="3 4">PG-2018a</strain>
    </source>
</reference>
<feature type="compositionally biased region" description="Basic and acidic residues" evidence="1">
    <location>
        <begin position="1"/>
        <end position="22"/>
    </location>
</feature>
<feature type="region of interest" description="Disordered" evidence="1">
    <location>
        <begin position="363"/>
        <end position="494"/>
    </location>
</feature>
<proteinExistence type="inferred from homology"/>
<dbReference type="GO" id="GO:0005739">
    <property type="term" value="C:mitochondrion"/>
    <property type="evidence" value="ECO:0007669"/>
    <property type="project" value="TreeGrafter"/>
</dbReference>
<feature type="compositionally biased region" description="Low complexity" evidence="1">
    <location>
        <begin position="453"/>
        <end position="464"/>
    </location>
</feature>
<feature type="region of interest" description="Disordered" evidence="1">
    <location>
        <begin position="101"/>
        <end position="262"/>
    </location>
</feature>
<dbReference type="Gene3D" id="3.30.420.40">
    <property type="match status" value="2"/>
</dbReference>
<feature type="region of interest" description="Disordered" evidence="1">
    <location>
        <begin position="1131"/>
        <end position="1168"/>
    </location>
</feature>
<feature type="compositionally biased region" description="Polar residues" evidence="1">
    <location>
        <begin position="222"/>
        <end position="262"/>
    </location>
</feature>
<dbReference type="OrthoDB" id="10259622at2759"/>
<dbReference type="Pfam" id="PF00814">
    <property type="entry name" value="TsaD"/>
    <property type="match status" value="2"/>
</dbReference>
<evidence type="ECO:0000313" key="3">
    <source>
        <dbReference type="EMBL" id="TQN67899.1"/>
    </source>
</evidence>
<dbReference type="GO" id="GO:0072670">
    <property type="term" value="P:mitochondrial tRNA threonylcarbamoyladenosine modification"/>
    <property type="evidence" value="ECO:0007669"/>
    <property type="project" value="TreeGrafter"/>
</dbReference>
<feature type="region of interest" description="Disordered" evidence="1">
    <location>
        <begin position="819"/>
        <end position="854"/>
    </location>
</feature>
<organism evidence="3 4">
    <name type="scientific">Colletotrichum shisoi</name>
    <dbReference type="NCBI Taxonomy" id="2078593"/>
    <lineage>
        <taxon>Eukaryota</taxon>
        <taxon>Fungi</taxon>
        <taxon>Dikarya</taxon>
        <taxon>Ascomycota</taxon>
        <taxon>Pezizomycotina</taxon>
        <taxon>Sordariomycetes</taxon>
        <taxon>Hypocreomycetidae</taxon>
        <taxon>Glomerellales</taxon>
        <taxon>Glomerellaceae</taxon>
        <taxon>Colletotrichum</taxon>
        <taxon>Colletotrichum destructivum species complex</taxon>
    </lineage>
</organism>
<feature type="compositionally biased region" description="Basic and acidic residues" evidence="1">
    <location>
        <begin position="376"/>
        <end position="388"/>
    </location>
</feature>
<protein>
    <submittedName>
        <fullName evidence="3">tRNA N6-adenosine threonylcarbamoyltransferase</fullName>
    </submittedName>
</protein>
<feature type="compositionally biased region" description="Low complexity" evidence="1">
    <location>
        <begin position="103"/>
        <end position="123"/>
    </location>
</feature>
<dbReference type="PANTHER" id="PTHR11735">
    <property type="entry name" value="TRNA N6-ADENOSINE THREONYLCARBAMOYLTRANSFERASE"/>
    <property type="match status" value="1"/>
</dbReference>
<dbReference type="InterPro" id="IPR022450">
    <property type="entry name" value="TsaD"/>
</dbReference>
<dbReference type="Proteomes" id="UP000326340">
    <property type="component" value="Unassembled WGS sequence"/>
</dbReference>
<name>A0A5Q4BMT2_9PEZI</name>
<dbReference type="InterPro" id="IPR000905">
    <property type="entry name" value="Gcp-like_dom"/>
</dbReference>
<feature type="domain" description="Gcp-like" evidence="2">
    <location>
        <begin position="1248"/>
        <end position="1485"/>
    </location>
</feature>
<feature type="non-terminal residue" evidence="3">
    <location>
        <position position="1529"/>
    </location>
</feature>
<accession>A0A5Q4BMT2</accession>
<evidence type="ECO:0000256" key="1">
    <source>
        <dbReference type="SAM" id="MobiDB-lite"/>
    </source>
</evidence>
<evidence type="ECO:0000313" key="4">
    <source>
        <dbReference type="Proteomes" id="UP000326340"/>
    </source>
</evidence>
<dbReference type="HAMAP" id="MF_01445">
    <property type="entry name" value="TsaD"/>
    <property type="match status" value="1"/>
</dbReference>
<dbReference type="InterPro" id="IPR017860">
    <property type="entry name" value="Peptidase_M22_CS"/>
</dbReference>
<dbReference type="SUPFAM" id="SSF53067">
    <property type="entry name" value="Actin-like ATPase domain"/>
    <property type="match status" value="2"/>
</dbReference>
<gene>
    <name evidence="3" type="primary">Pgp1</name>
    <name evidence="3" type="ORF">CSHISOI_07560</name>
</gene>
<sequence>MSSHRVSESQPKTREHRPHDDRDDWEDWEDEDVVTPIVDDDQVLIMDKTAAPSPLKLNKPASTRLSQAQYSVQKLKRLKSRQRQKAQNAKAGIKVVTDMTTLQQQEQQQQQPQQQQKTAQQNQNPDLQQPKFVDAAALRALEGSPNSASVGNWNWLKKKTDHIGKSPQSASRSPPEQDLSPNDRPIVIGIALPPDMADREISPQTAVLKTPHDLPPGYANKKSVTSKPDTVTPLTPSQQRSVWSPDTPDTTSPFQSPHRSSSIYSQATGLVVRVARDAPPVPSVPSTYKRPERVVSVVLKDNGEEDDDGGSPCTLFEEDGAAASNRRRSTKTREVAKSPDSAATQTRGWWDHITTPFLERKSPVVLNNSESQPVKAAEHGDYGSEKDTNMSAYKPRDSGPGIIKLSQIQPTTIQRPGLPASPKPSARNFQTPIVRMPTPRRTPSPLMDRRDSSPAASSRSATPRLQVQSEKVSLAEPSPAISEQPPPYSPPPQQKAVRYRAVFPTGHPLQALYPPSPGPISPAINGTMSSQGGIKMTDIPLTPSTGGNGFAPSTQGRLPERLAGTFVPGEHFLEASGDGHRVERERRRHEREEMTARKLGGFWRGRWCIPASGCYGRSGREGRKRRRVCLGVCGVGLALSILTIVLCVTLIPRNNNSAQVDSIFVNLTDFPPMPTGVLSVVGPDNTAAVTGCSSPSTVWSCALPKEEHNSVAPYRANQPTFIMHIQWDNDTRNLWDVPNGELPRPGSNFQKRGSSFGGIVSRARSYIRRQGSAFSPSPTPPAFEELYFLGNTTDGIESAEKAGEPTPFYLSVLKSGNESVGSGALDRRQNPEEPSGDISISLPPPDLEGDGTGAPAQLFPHVSQQPVRLYDRGLPTEHYGFYNYFKRTIYLKSVTTPNGTEDESNVPLDTDGGSRRSEAKFLVTWSQTRFLVQIWTRSTNSTQLLASNDGERPGTMPYPVTVKMDTHGGRSGEKFVWHWPVNDRQGIDTANPKLLPNDIGFGGAMVNPRKDRDPSFGGFDGGTALARWRTTPSLRHTRFHGDRASTQAVVHRRHHVGGRTLLTLAIETSCDDTCVAVLSKDPGPDGRATLHFNRKVTCDSTAYGGVYPPVALRSHDTHLAPLVAEALAALPPVEQRPRVHDDDTPGPTAGGSAASDSHGGGVMTVSGVPRQMPTFVTVTRGPGMFANLGSGLATAKGLAAAWQVPLLAVNHMQAHALTPRLVSALDRSLPAPSPSSPPAAAASAPTPLTPEYPFLTLLVSGGHTQLVHSRSLTDHRILATTVDVAVGDALDKAARHILPPDMLASHGDVMYGALLERFAFPGSSPASASSPPQEYDYEYTPPFRRVDEIATYTSPYSWTLTPPLAASRALSYSFVGLGSQIHRITASKSGGGGDDTMPLDERRCLARAAMRLLFEHLASRVLIALAAEPELRDAVRTLVVSGGVASNRFLMHVLRKTLDVRGAAHIGLTAPPPALCTDNAAMIAWTGMEMYEAGWESDLSVHVRRKWSIDPASDEGGILGLGGWVRRKS</sequence>
<dbReference type="EMBL" id="PUHP01000813">
    <property type="protein sequence ID" value="TQN67899.1"/>
    <property type="molecule type" value="Genomic_DNA"/>
</dbReference>
<evidence type="ECO:0000259" key="2">
    <source>
        <dbReference type="Pfam" id="PF00814"/>
    </source>
</evidence>
<keyword evidence="4" id="KW-1185">Reference proteome</keyword>
<dbReference type="PROSITE" id="PS01016">
    <property type="entry name" value="GLYCOPROTEASE"/>
    <property type="match status" value="1"/>
</dbReference>
<dbReference type="PANTHER" id="PTHR11735:SF6">
    <property type="entry name" value="TRNA N6-ADENOSINE THREONYLCARBAMOYLTRANSFERASE, MITOCHONDRIAL"/>
    <property type="match status" value="1"/>
</dbReference>
<feature type="compositionally biased region" description="Pro residues" evidence="1">
    <location>
        <begin position="484"/>
        <end position="493"/>
    </location>
</feature>